<comment type="catalytic activity">
    <reaction evidence="9 10">
        <text>L-threonyl-[protein] + FAD = FMN-L-threonyl-[protein] + AMP + H(+)</text>
        <dbReference type="Rhea" id="RHEA:36847"/>
        <dbReference type="Rhea" id="RHEA-COMP:11060"/>
        <dbReference type="Rhea" id="RHEA-COMP:11061"/>
        <dbReference type="ChEBI" id="CHEBI:15378"/>
        <dbReference type="ChEBI" id="CHEBI:30013"/>
        <dbReference type="ChEBI" id="CHEBI:57692"/>
        <dbReference type="ChEBI" id="CHEBI:74257"/>
        <dbReference type="ChEBI" id="CHEBI:456215"/>
        <dbReference type="EC" id="2.7.1.180"/>
    </reaction>
</comment>
<name>A0A975KD14_9SPHN</name>
<dbReference type="EC" id="2.7.1.180" evidence="1 10"/>
<feature type="binding site" evidence="11">
    <location>
        <position position="248"/>
    </location>
    <ligand>
        <name>Mg(2+)</name>
        <dbReference type="ChEBI" id="CHEBI:18420"/>
    </ligand>
</feature>
<keyword evidence="5 10" id="KW-0479">Metal-binding</keyword>
<evidence type="ECO:0000256" key="1">
    <source>
        <dbReference type="ARBA" id="ARBA00011955"/>
    </source>
</evidence>
<reference evidence="12" key="1">
    <citation type="submission" date="2021-04" db="EMBL/GenBank/DDBJ databases">
        <title>Isolation of p-tert-butylphenol degrading bacteria Sphingobium phenoxybenzoativorans Tas13 from active sludge.</title>
        <authorList>
            <person name="Li Y."/>
        </authorList>
    </citation>
    <scope>NUCLEOTIDE SEQUENCE</scope>
    <source>
        <strain evidence="12">Tas13</strain>
    </source>
</reference>
<evidence type="ECO:0000256" key="7">
    <source>
        <dbReference type="ARBA" id="ARBA00022842"/>
    </source>
</evidence>
<keyword evidence="7 10" id="KW-0460">Magnesium</keyword>
<evidence type="ECO:0000256" key="10">
    <source>
        <dbReference type="PIRNR" id="PIRNR006268"/>
    </source>
</evidence>
<dbReference type="AlphaFoldDB" id="A0A975KD14"/>
<evidence type="ECO:0000313" key="12">
    <source>
        <dbReference type="EMBL" id="QUT08062.1"/>
    </source>
</evidence>
<dbReference type="EMBL" id="CP073910">
    <property type="protein sequence ID" value="QUT08062.1"/>
    <property type="molecule type" value="Genomic_DNA"/>
</dbReference>
<dbReference type="PANTHER" id="PTHR30040:SF2">
    <property type="entry name" value="FAD:PROTEIN FMN TRANSFERASE"/>
    <property type="match status" value="1"/>
</dbReference>
<evidence type="ECO:0000256" key="11">
    <source>
        <dbReference type="PIRSR" id="PIRSR006268-2"/>
    </source>
</evidence>
<keyword evidence="13" id="KW-1185">Reference proteome</keyword>
<evidence type="ECO:0000256" key="8">
    <source>
        <dbReference type="ARBA" id="ARBA00031306"/>
    </source>
</evidence>
<accession>A0A975KD14</accession>
<dbReference type="PIRSF" id="PIRSF006268">
    <property type="entry name" value="ApbE"/>
    <property type="match status" value="1"/>
</dbReference>
<evidence type="ECO:0000256" key="5">
    <source>
        <dbReference type="ARBA" id="ARBA00022723"/>
    </source>
</evidence>
<comment type="cofactor">
    <cofactor evidence="11">
        <name>Mg(2+)</name>
        <dbReference type="ChEBI" id="CHEBI:18420"/>
    </cofactor>
    <cofactor evidence="11">
        <name>Mn(2+)</name>
        <dbReference type="ChEBI" id="CHEBI:29035"/>
    </cofactor>
    <text evidence="11">Magnesium. Can also use manganese.</text>
</comment>
<comment type="similarity">
    <text evidence="10">Belongs to the ApbE family.</text>
</comment>
<dbReference type="RefSeq" id="WP_212610995.1">
    <property type="nucleotide sequence ID" value="NZ_CP073910.1"/>
</dbReference>
<evidence type="ECO:0000256" key="9">
    <source>
        <dbReference type="ARBA" id="ARBA00048540"/>
    </source>
</evidence>
<keyword evidence="6 10" id="KW-0274">FAD</keyword>
<evidence type="ECO:0000256" key="6">
    <source>
        <dbReference type="ARBA" id="ARBA00022827"/>
    </source>
</evidence>
<dbReference type="GO" id="GO:0016740">
    <property type="term" value="F:transferase activity"/>
    <property type="evidence" value="ECO:0007669"/>
    <property type="project" value="UniProtKB-UniRule"/>
</dbReference>
<protein>
    <recommendedName>
        <fullName evidence="2 10">FAD:protein FMN transferase</fullName>
        <ecNumber evidence="1 10">2.7.1.180</ecNumber>
    </recommendedName>
    <alternativeName>
        <fullName evidence="8 10">Flavin transferase</fullName>
    </alternativeName>
</protein>
<feature type="binding site" evidence="11">
    <location>
        <position position="244"/>
    </location>
    <ligand>
        <name>Mg(2+)</name>
        <dbReference type="ChEBI" id="CHEBI:18420"/>
    </ligand>
</feature>
<dbReference type="GO" id="GO:0046872">
    <property type="term" value="F:metal ion binding"/>
    <property type="evidence" value="ECO:0007669"/>
    <property type="project" value="UniProtKB-UniRule"/>
</dbReference>
<evidence type="ECO:0000313" key="13">
    <source>
        <dbReference type="Proteomes" id="UP000681425"/>
    </source>
</evidence>
<organism evidence="12 13">
    <name type="scientific">Sphingobium phenoxybenzoativorans</name>
    <dbReference type="NCBI Taxonomy" id="1592790"/>
    <lineage>
        <taxon>Bacteria</taxon>
        <taxon>Pseudomonadati</taxon>
        <taxon>Pseudomonadota</taxon>
        <taxon>Alphaproteobacteria</taxon>
        <taxon>Sphingomonadales</taxon>
        <taxon>Sphingomonadaceae</taxon>
        <taxon>Sphingobium</taxon>
    </lineage>
</organism>
<evidence type="ECO:0000256" key="4">
    <source>
        <dbReference type="ARBA" id="ARBA00022679"/>
    </source>
</evidence>
<dbReference type="PANTHER" id="PTHR30040">
    <property type="entry name" value="THIAMINE BIOSYNTHESIS LIPOPROTEIN APBE"/>
    <property type="match status" value="1"/>
</dbReference>
<dbReference type="Proteomes" id="UP000681425">
    <property type="component" value="Chromosome"/>
</dbReference>
<keyword evidence="3 10" id="KW-0285">Flavoprotein</keyword>
<dbReference type="InterPro" id="IPR024932">
    <property type="entry name" value="ApbE"/>
</dbReference>
<keyword evidence="4 10" id="KW-0808">Transferase</keyword>
<sequence length="293" mass="30501">MGTSWSARIAAPAAGLPDGVEAGILSVLASVIAQMSNWEPDSGISRFNRSAPGEWQPLPPDFLTVLHAGLHVAERSGGAFDPAIGDAVEAWGFGPGASRSPSPLPAQSWRAIEIDGGRARRLAPVALDFSGIAKGFAVDAVAGCLSDMGLRNFLVEIGGELRGSSVKPDGQPWWVDLEAPPGMTLPVTHVALCGLSVATSGDYRRYFEEGGKRYAHSIDPRTAAPIDNGVASVSVFHESAMIADAWATALTVLGVERGLALAADEGLAALMITRKEDGAAKEWMTPAFAAMLG</sequence>
<feature type="binding site" evidence="11">
    <location>
        <position position="131"/>
    </location>
    <ligand>
        <name>Mg(2+)</name>
        <dbReference type="ChEBI" id="CHEBI:18420"/>
    </ligand>
</feature>
<dbReference type="Pfam" id="PF02424">
    <property type="entry name" value="ApbE"/>
    <property type="match status" value="1"/>
</dbReference>
<evidence type="ECO:0000256" key="3">
    <source>
        <dbReference type="ARBA" id="ARBA00022630"/>
    </source>
</evidence>
<dbReference type="InterPro" id="IPR003374">
    <property type="entry name" value="ApbE-like_sf"/>
</dbReference>
<proteinExistence type="inferred from homology"/>
<gene>
    <name evidence="12" type="ORF">KFK14_02550</name>
</gene>
<dbReference type="Gene3D" id="3.10.520.10">
    <property type="entry name" value="ApbE-like domains"/>
    <property type="match status" value="1"/>
</dbReference>
<dbReference type="KEGG" id="spph:KFK14_02550"/>
<evidence type="ECO:0000256" key="2">
    <source>
        <dbReference type="ARBA" id="ARBA00016337"/>
    </source>
</evidence>
<dbReference type="SUPFAM" id="SSF143631">
    <property type="entry name" value="ApbE-like"/>
    <property type="match status" value="1"/>
</dbReference>